<accession>A0A644V4C5</accession>
<dbReference type="NCBIfam" id="TIGR00181">
    <property type="entry name" value="pepF"/>
    <property type="match status" value="1"/>
</dbReference>
<dbReference type="GO" id="GO:0006508">
    <property type="term" value="P:proteolysis"/>
    <property type="evidence" value="ECO:0007669"/>
    <property type="project" value="UniProtKB-KW"/>
</dbReference>
<name>A0A644V4C5_9ZZZZ</name>
<dbReference type="Pfam" id="PF08439">
    <property type="entry name" value="Peptidase_M3_N"/>
    <property type="match status" value="1"/>
</dbReference>
<dbReference type="PANTHER" id="PTHR11804:SF84">
    <property type="entry name" value="SACCHAROLYSIN"/>
    <property type="match status" value="1"/>
</dbReference>
<feature type="domain" description="Peptidase M3A/M3B catalytic" evidence="7">
    <location>
        <begin position="211"/>
        <end position="589"/>
    </location>
</feature>
<dbReference type="GO" id="GO:0046872">
    <property type="term" value="F:metal ion binding"/>
    <property type="evidence" value="ECO:0007669"/>
    <property type="project" value="UniProtKB-KW"/>
</dbReference>
<evidence type="ECO:0000259" key="7">
    <source>
        <dbReference type="Pfam" id="PF01432"/>
    </source>
</evidence>
<keyword evidence="3" id="KW-0479">Metal-binding</keyword>
<evidence type="ECO:0000313" key="9">
    <source>
        <dbReference type="EMBL" id="MPL86199.1"/>
    </source>
</evidence>
<dbReference type="GO" id="GO:0006518">
    <property type="term" value="P:peptide metabolic process"/>
    <property type="evidence" value="ECO:0007669"/>
    <property type="project" value="TreeGrafter"/>
</dbReference>
<keyword evidence="4 9" id="KW-0378">Hydrolase</keyword>
<dbReference type="InterPro" id="IPR004438">
    <property type="entry name" value="Peptidase_M3B"/>
</dbReference>
<sequence length="604" mass="68182">MTTLNAPKHGNCIERKEIPNEYMWHINDIFANDEEWADTAKDIKDVLPILSDMQGKLNNKDNIIFCLHIRDQLSMGIEKIYAYARLQKDADGTDNHAQFLTGTAEVLMSDCSNAAAFIEPELLALPRKLLQELANDPSCDSYSHYFTDLLRLADHVLNAKEEAILSHSQLATSAATDIFHTLVGADMTFPVAKDESGKEHPVSEGSYLLNMTSADRQLRKNTFTALMSTYHGFRNTLAASLNARARSSHFYATMRKYEDARANSLAADNIPGSLYDGLINTVEENLAALHEYMALKKEVLHLDELHPYDMYLPLTKSGGDTFKFNFTEAKSTVLEALKPLGQNYLTNLKAGLESGWIDVYENKGKRSGAYSWGVYGVHPYVLLNFQPRYNSVSTLAHEMGHAMHSFFSSKTQPFPKADYTIFCAEVASTTNEILLLEHMLDKANKEQKIYLLNQYLEAVRTTVYRQTQFAEFEKIIHGEITKGASLTADFLEETWHKLNVKYYGSELIIDDLLDSEWSRIPHFYTPFYVYKYATGYSAATTFAHKILVKEKDAVDKYLGFLQAGGSDYSLNILKNAGVDLTTAEPIQVTLNKFKENLDKLKALL</sequence>
<dbReference type="InterPro" id="IPR042088">
    <property type="entry name" value="OligoPept_F_C"/>
</dbReference>
<evidence type="ECO:0000259" key="8">
    <source>
        <dbReference type="Pfam" id="PF08439"/>
    </source>
</evidence>
<dbReference type="Gene3D" id="1.20.140.70">
    <property type="entry name" value="Oligopeptidase f, N-terminal domain"/>
    <property type="match status" value="1"/>
</dbReference>
<feature type="domain" description="Oligopeptidase F N-terminal" evidence="8">
    <location>
        <begin position="121"/>
        <end position="189"/>
    </location>
</feature>
<protein>
    <submittedName>
        <fullName evidence="9">Oligoendopeptidase F, plasmid</fullName>
        <ecNumber evidence="9">3.4.24.-</ecNumber>
    </submittedName>
</protein>
<gene>
    <name evidence="9" type="primary">pepF1_5</name>
    <name evidence="9" type="ORF">SDC9_32176</name>
</gene>
<evidence type="ECO:0000256" key="4">
    <source>
        <dbReference type="ARBA" id="ARBA00022801"/>
    </source>
</evidence>
<dbReference type="Pfam" id="PF01432">
    <property type="entry name" value="Peptidase_M3"/>
    <property type="match status" value="1"/>
</dbReference>
<dbReference type="GO" id="GO:0004222">
    <property type="term" value="F:metalloendopeptidase activity"/>
    <property type="evidence" value="ECO:0007669"/>
    <property type="project" value="InterPro"/>
</dbReference>
<dbReference type="EC" id="3.4.24.-" evidence="9"/>
<comment type="caution">
    <text evidence="9">The sequence shown here is derived from an EMBL/GenBank/DDBJ whole genome shotgun (WGS) entry which is preliminary data.</text>
</comment>
<dbReference type="Gene3D" id="1.10.287.830">
    <property type="entry name" value="putative peptidase helix hairpin domain like"/>
    <property type="match status" value="1"/>
</dbReference>
<dbReference type="CDD" id="cd09608">
    <property type="entry name" value="M3B_PepF"/>
    <property type="match status" value="1"/>
</dbReference>
<dbReference type="PANTHER" id="PTHR11804">
    <property type="entry name" value="PROTEASE M3 THIMET OLIGOPEPTIDASE-RELATED"/>
    <property type="match status" value="1"/>
</dbReference>
<proteinExistence type="predicted"/>
<dbReference type="SUPFAM" id="SSF55486">
    <property type="entry name" value="Metalloproteases ('zincins'), catalytic domain"/>
    <property type="match status" value="1"/>
</dbReference>
<evidence type="ECO:0000256" key="2">
    <source>
        <dbReference type="ARBA" id="ARBA00022670"/>
    </source>
</evidence>
<keyword evidence="5" id="KW-0862">Zinc</keyword>
<evidence type="ECO:0000256" key="5">
    <source>
        <dbReference type="ARBA" id="ARBA00022833"/>
    </source>
</evidence>
<dbReference type="EMBL" id="VSSQ01000218">
    <property type="protein sequence ID" value="MPL86199.1"/>
    <property type="molecule type" value="Genomic_DNA"/>
</dbReference>
<reference evidence="9" key="1">
    <citation type="submission" date="2019-08" db="EMBL/GenBank/DDBJ databases">
        <authorList>
            <person name="Kucharzyk K."/>
            <person name="Murdoch R.W."/>
            <person name="Higgins S."/>
            <person name="Loffler F."/>
        </authorList>
    </citation>
    <scope>NUCLEOTIDE SEQUENCE</scope>
</reference>
<evidence type="ECO:0000256" key="3">
    <source>
        <dbReference type="ARBA" id="ARBA00022723"/>
    </source>
</evidence>
<comment type="cofactor">
    <cofactor evidence="1">
        <name>Zn(2+)</name>
        <dbReference type="ChEBI" id="CHEBI:29105"/>
    </cofactor>
</comment>
<dbReference type="InterPro" id="IPR001567">
    <property type="entry name" value="Pept_M3A_M3B_dom"/>
</dbReference>
<keyword evidence="2" id="KW-0645">Protease</keyword>
<dbReference type="InterPro" id="IPR045090">
    <property type="entry name" value="Pept_M3A_M3B"/>
</dbReference>
<dbReference type="Gene3D" id="1.10.1370.20">
    <property type="entry name" value="Oligoendopeptidase f, C-terminal domain"/>
    <property type="match status" value="1"/>
</dbReference>
<dbReference type="AlphaFoldDB" id="A0A644V4C5"/>
<organism evidence="9">
    <name type="scientific">bioreactor metagenome</name>
    <dbReference type="NCBI Taxonomy" id="1076179"/>
    <lineage>
        <taxon>unclassified sequences</taxon>
        <taxon>metagenomes</taxon>
        <taxon>ecological metagenomes</taxon>
    </lineage>
</organism>
<keyword evidence="6" id="KW-0482">Metalloprotease</keyword>
<evidence type="ECO:0000256" key="1">
    <source>
        <dbReference type="ARBA" id="ARBA00001947"/>
    </source>
</evidence>
<evidence type="ECO:0000256" key="6">
    <source>
        <dbReference type="ARBA" id="ARBA00023049"/>
    </source>
</evidence>
<dbReference type="InterPro" id="IPR013647">
    <property type="entry name" value="OligopepF_N_dom"/>
</dbReference>